<keyword evidence="5 6" id="KW-0472">Membrane</keyword>
<sequence>MAAVQGMVDWKRKPIDKDKHGGTRASIFIHFLVVITSLTFIGNVFNMILYFTQTMHMDIGTSISTITIIIGVTCGFALVGGFFSDSYITRFTGILIFGPIQFLGYVLLALQAHIPALQPPPCNMFAPSSNCEQVHGYNAAIFYGGLYLLAFGEGCLRANLASLGGDQFDEDDPTELKQRSSFFNWFTFSVSLGAFIGVTLLVWIQENKGWNLAFTLSAGWTILGVVVVASGFSFYRNLIPTGSPLTRMLQVLVAAFRKRKLQFPENDEEIYLENTKEDNVGELLQHTKDLKWLDKASISDGRTRNWHLCSVSQVEEIKIVLRMLPVFLSATICYSPVFLVQTLSVQQGTTMNTKLGAINVPPASLFVIPIFFQLVILVIYDRVFVPFARRITGCPTGITHLKRKAVAENHGLLDSGGQVPMSVMWLSFQFFATGIVDVTSFVGLLEFFNTEVSRGMKSLGTAMFWCNFGLASLLGSLLVDLANKATRRHGGLGWLDGNNLNRGYLDRFYWLLTILGVVAFINYLFWARRFAYRQHNRAPPS</sequence>
<feature type="transmembrane region" description="Helical" evidence="6">
    <location>
        <begin position="134"/>
        <end position="152"/>
    </location>
</feature>
<feature type="transmembrane region" description="Helical" evidence="6">
    <location>
        <begin position="319"/>
        <end position="340"/>
    </location>
</feature>
<evidence type="ECO:0000256" key="1">
    <source>
        <dbReference type="ARBA" id="ARBA00004141"/>
    </source>
</evidence>
<dbReference type="Pfam" id="PF00854">
    <property type="entry name" value="PTR2"/>
    <property type="match status" value="1"/>
</dbReference>
<dbReference type="GO" id="GO:0016020">
    <property type="term" value="C:membrane"/>
    <property type="evidence" value="ECO:0007669"/>
    <property type="project" value="UniProtKB-SubCell"/>
</dbReference>
<comment type="caution">
    <text evidence="7">The sequence shown here is derived from an EMBL/GenBank/DDBJ whole genome shotgun (WGS) entry which is preliminary data.</text>
</comment>
<feature type="transmembrane region" description="Helical" evidence="6">
    <location>
        <begin position="27"/>
        <end position="51"/>
    </location>
</feature>
<evidence type="ECO:0000256" key="2">
    <source>
        <dbReference type="ARBA" id="ARBA00005982"/>
    </source>
</evidence>
<dbReference type="PANTHER" id="PTHR11654">
    <property type="entry name" value="OLIGOPEPTIDE TRANSPORTER-RELATED"/>
    <property type="match status" value="1"/>
</dbReference>
<feature type="transmembrane region" description="Helical" evidence="6">
    <location>
        <begin position="95"/>
        <end position="114"/>
    </location>
</feature>
<accession>A0AAD4XAG4</accession>
<keyword evidence="4 6" id="KW-1133">Transmembrane helix</keyword>
<evidence type="ECO:0000256" key="4">
    <source>
        <dbReference type="ARBA" id="ARBA00022989"/>
    </source>
</evidence>
<dbReference type="AlphaFoldDB" id="A0AAD4XAG4"/>
<feature type="transmembrane region" description="Helical" evidence="6">
    <location>
        <begin position="462"/>
        <end position="479"/>
    </location>
</feature>
<feature type="transmembrane region" description="Helical" evidence="6">
    <location>
        <begin position="210"/>
        <end position="235"/>
    </location>
</feature>
<reference evidence="7" key="1">
    <citation type="submission" date="2022-04" db="EMBL/GenBank/DDBJ databases">
        <title>A functionally conserved STORR gene fusion in Papaver species that diverged 16.8 million years ago.</title>
        <authorList>
            <person name="Catania T."/>
        </authorList>
    </citation>
    <scope>NUCLEOTIDE SEQUENCE</scope>
    <source>
        <strain evidence="7">S-188037</strain>
    </source>
</reference>
<evidence type="ECO:0000256" key="5">
    <source>
        <dbReference type="ARBA" id="ARBA00023136"/>
    </source>
</evidence>
<keyword evidence="3 6" id="KW-0812">Transmembrane</keyword>
<keyword evidence="8" id="KW-1185">Reference proteome</keyword>
<dbReference type="Proteomes" id="UP001202328">
    <property type="component" value="Unassembled WGS sequence"/>
</dbReference>
<dbReference type="Gene3D" id="1.20.1250.20">
    <property type="entry name" value="MFS general substrate transporter like domains"/>
    <property type="match status" value="1"/>
</dbReference>
<evidence type="ECO:0000256" key="3">
    <source>
        <dbReference type="ARBA" id="ARBA00022692"/>
    </source>
</evidence>
<gene>
    <name evidence="7" type="ORF">MKW98_021225</name>
</gene>
<dbReference type="InterPro" id="IPR000109">
    <property type="entry name" value="POT_fam"/>
</dbReference>
<comment type="similarity">
    <text evidence="2">Belongs to the major facilitator superfamily. Proton-dependent oligopeptide transporter (POT/PTR) (TC 2.A.17) family.</text>
</comment>
<evidence type="ECO:0000313" key="8">
    <source>
        <dbReference type="Proteomes" id="UP001202328"/>
    </source>
</evidence>
<name>A0AAD4XAG4_9MAGN</name>
<dbReference type="GO" id="GO:0022857">
    <property type="term" value="F:transmembrane transporter activity"/>
    <property type="evidence" value="ECO:0007669"/>
    <property type="project" value="InterPro"/>
</dbReference>
<evidence type="ECO:0000313" key="7">
    <source>
        <dbReference type="EMBL" id="KAI3876373.1"/>
    </source>
</evidence>
<dbReference type="InterPro" id="IPR036259">
    <property type="entry name" value="MFS_trans_sf"/>
</dbReference>
<organism evidence="7 8">
    <name type="scientific">Papaver atlanticum</name>
    <dbReference type="NCBI Taxonomy" id="357466"/>
    <lineage>
        <taxon>Eukaryota</taxon>
        <taxon>Viridiplantae</taxon>
        <taxon>Streptophyta</taxon>
        <taxon>Embryophyta</taxon>
        <taxon>Tracheophyta</taxon>
        <taxon>Spermatophyta</taxon>
        <taxon>Magnoliopsida</taxon>
        <taxon>Ranunculales</taxon>
        <taxon>Papaveraceae</taxon>
        <taxon>Papaveroideae</taxon>
        <taxon>Papaver</taxon>
    </lineage>
</organism>
<feature type="transmembrane region" description="Helical" evidence="6">
    <location>
        <begin position="508"/>
        <end position="527"/>
    </location>
</feature>
<evidence type="ECO:0000256" key="6">
    <source>
        <dbReference type="SAM" id="Phobius"/>
    </source>
</evidence>
<protein>
    <submittedName>
        <fullName evidence="7">Uncharacterized protein</fullName>
    </submittedName>
</protein>
<dbReference type="EMBL" id="JAJJMB010012497">
    <property type="protein sequence ID" value="KAI3876373.1"/>
    <property type="molecule type" value="Genomic_DNA"/>
</dbReference>
<proteinExistence type="inferred from homology"/>
<dbReference type="SUPFAM" id="SSF103473">
    <property type="entry name" value="MFS general substrate transporter"/>
    <property type="match status" value="1"/>
</dbReference>
<feature type="transmembrane region" description="Helical" evidence="6">
    <location>
        <begin position="63"/>
        <end position="83"/>
    </location>
</feature>
<feature type="transmembrane region" description="Helical" evidence="6">
    <location>
        <begin position="182"/>
        <end position="204"/>
    </location>
</feature>
<comment type="subcellular location">
    <subcellularLocation>
        <location evidence="1">Membrane</location>
        <topology evidence="1">Multi-pass membrane protein</topology>
    </subcellularLocation>
</comment>
<feature type="transmembrane region" description="Helical" evidence="6">
    <location>
        <begin position="360"/>
        <end position="380"/>
    </location>
</feature>